<proteinExistence type="predicted"/>
<feature type="transmembrane region" description="Helical" evidence="1">
    <location>
        <begin position="77"/>
        <end position="95"/>
    </location>
</feature>
<dbReference type="Proteomes" id="UP000054097">
    <property type="component" value="Unassembled WGS sequence"/>
</dbReference>
<evidence type="ECO:0000256" key="1">
    <source>
        <dbReference type="SAM" id="Phobius"/>
    </source>
</evidence>
<keyword evidence="1" id="KW-1133">Transmembrane helix</keyword>
<name>A0A0C3B179_SERVB</name>
<reference evidence="2 3" key="1">
    <citation type="submission" date="2014-04" db="EMBL/GenBank/DDBJ databases">
        <authorList>
            <consortium name="DOE Joint Genome Institute"/>
            <person name="Kuo A."/>
            <person name="Zuccaro A."/>
            <person name="Kohler A."/>
            <person name="Nagy L.G."/>
            <person name="Floudas D."/>
            <person name="Copeland A."/>
            <person name="Barry K.W."/>
            <person name="Cichocki N."/>
            <person name="Veneault-Fourrey C."/>
            <person name="LaButti K."/>
            <person name="Lindquist E.A."/>
            <person name="Lipzen A."/>
            <person name="Lundell T."/>
            <person name="Morin E."/>
            <person name="Murat C."/>
            <person name="Sun H."/>
            <person name="Tunlid A."/>
            <person name="Henrissat B."/>
            <person name="Grigoriev I.V."/>
            <person name="Hibbett D.S."/>
            <person name="Martin F."/>
            <person name="Nordberg H.P."/>
            <person name="Cantor M.N."/>
            <person name="Hua S.X."/>
        </authorList>
    </citation>
    <scope>NUCLEOTIDE SEQUENCE [LARGE SCALE GENOMIC DNA]</scope>
    <source>
        <strain evidence="2 3">MAFF 305830</strain>
    </source>
</reference>
<protein>
    <submittedName>
        <fullName evidence="2">Uncharacterized protein</fullName>
    </submittedName>
</protein>
<keyword evidence="1" id="KW-0472">Membrane</keyword>
<dbReference type="AlphaFoldDB" id="A0A0C3B179"/>
<dbReference type="EMBL" id="KN824310">
    <property type="protein sequence ID" value="KIM25959.1"/>
    <property type="molecule type" value="Genomic_DNA"/>
</dbReference>
<organism evidence="2 3">
    <name type="scientific">Serendipita vermifera MAFF 305830</name>
    <dbReference type="NCBI Taxonomy" id="933852"/>
    <lineage>
        <taxon>Eukaryota</taxon>
        <taxon>Fungi</taxon>
        <taxon>Dikarya</taxon>
        <taxon>Basidiomycota</taxon>
        <taxon>Agaricomycotina</taxon>
        <taxon>Agaricomycetes</taxon>
        <taxon>Sebacinales</taxon>
        <taxon>Serendipitaceae</taxon>
        <taxon>Serendipita</taxon>
    </lineage>
</organism>
<keyword evidence="1" id="KW-0812">Transmembrane</keyword>
<gene>
    <name evidence="2" type="ORF">M408DRAFT_202900</name>
</gene>
<keyword evidence="3" id="KW-1185">Reference proteome</keyword>
<accession>A0A0C3B179</accession>
<evidence type="ECO:0000313" key="2">
    <source>
        <dbReference type="EMBL" id="KIM25959.1"/>
    </source>
</evidence>
<feature type="transmembrane region" description="Helical" evidence="1">
    <location>
        <begin position="32"/>
        <end position="57"/>
    </location>
</feature>
<reference evidence="3" key="2">
    <citation type="submission" date="2015-01" db="EMBL/GenBank/DDBJ databases">
        <title>Evolutionary Origins and Diversification of the Mycorrhizal Mutualists.</title>
        <authorList>
            <consortium name="DOE Joint Genome Institute"/>
            <consortium name="Mycorrhizal Genomics Consortium"/>
            <person name="Kohler A."/>
            <person name="Kuo A."/>
            <person name="Nagy L.G."/>
            <person name="Floudas D."/>
            <person name="Copeland A."/>
            <person name="Barry K.W."/>
            <person name="Cichocki N."/>
            <person name="Veneault-Fourrey C."/>
            <person name="LaButti K."/>
            <person name="Lindquist E.A."/>
            <person name="Lipzen A."/>
            <person name="Lundell T."/>
            <person name="Morin E."/>
            <person name="Murat C."/>
            <person name="Riley R."/>
            <person name="Ohm R."/>
            <person name="Sun H."/>
            <person name="Tunlid A."/>
            <person name="Henrissat B."/>
            <person name="Grigoriev I.V."/>
            <person name="Hibbett D.S."/>
            <person name="Martin F."/>
        </authorList>
    </citation>
    <scope>NUCLEOTIDE SEQUENCE [LARGE SCALE GENOMIC DNA]</scope>
    <source>
        <strain evidence="3">MAFF 305830</strain>
    </source>
</reference>
<evidence type="ECO:0000313" key="3">
    <source>
        <dbReference type="Proteomes" id="UP000054097"/>
    </source>
</evidence>
<dbReference type="HOGENOM" id="CLU_2334948_0_0_1"/>
<dbReference type="OrthoDB" id="3158487at2759"/>
<sequence>MALDPPLKESSAVDIINHDGPCKHPFPNRTNVSLLTITLGFVLALLLAITHHLFLSYLHGRDIGNFSQFWVKNASNGFANVFSICMAYAATRALLQTK</sequence>